<evidence type="ECO:0000313" key="1">
    <source>
        <dbReference type="EMBL" id="MFC5994498.1"/>
    </source>
</evidence>
<protein>
    <submittedName>
        <fullName evidence="1">DUF2993 domain-containing protein</fullName>
    </submittedName>
</protein>
<reference evidence="2" key="1">
    <citation type="journal article" date="2019" name="Int. J. Syst. Evol. Microbiol.">
        <title>The Global Catalogue of Microorganisms (GCM) 10K type strain sequencing project: providing services to taxonomists for standard genome sequencing and annotation.</title>
        <authorList>
            <consortium name="The Broad Institute Genomics Platform"/>
            <consortium name="The Broad Institute Genome Sequencing Center for Infectious Disease"/>
            <person name="Wu L."/>
            <person name="Ma J."/>
        </authorList>
    </citation>
    <scope>NUCLEOTIDE SEQUENCE [LARGE SCALE GENOMIC DNA]</scope>
    <source>
        <strain evidence="2">CCM 8391</strain>
    </source>
</reference>
<comment type="caution">
    <text evidence="1">The sequence shown here is derived from an EMBL/GenBank/DDBJ whole genome shotgun (WGS) entry which is preliminary data.</text>
</comment>
<accession>A0ABW1J155</accession>
<dbReference type="InterPro" id="IPR021373">
    <property type="entry name" value="DUF2993"/>
</dbReference>
<organism evidence="1 2">
    <name type="scientific">Pseudonocardia hispaniensis</name>
    <dbReference type="NCBI Taxonomy" id="904933"/>
    <lineage>
        <taxon>Bacteria</taxon>
        <taxon>Bacillati</taxon>
        <taxon>Actinomycetota</taxon>
        <taxon>Actinomycetes</taxon>
        <taxon>Pseudonocardiales</taxon>
        <taxon>Pseudonocardiaceae</taxon>
        <taxon>Pseudonocardia</taxon>
    </lineage>
</organism>
<dbReference type="EMBL" id="JBHSQW010000023">
    <property type="protein sequence ID" value="MFC5994498.1"/>
    <property type="molecule type" value="Genomic_DNA"/>
</dbReference>
<dbReference type="RefSeq" id="WP_379584528.1">
    <property type="nucleotide sequence ID" value="NZ_JBHSQW010000023.1"/>
</dbReference>
<gene>
    <name evidence="1" type="ORF">ACFQE5_09780</name>
</gene>
<sequence>MKRFLIAVVVLIGLLVAADYGAAALAESAVSRQMRDQLNLSDDPSVRINGFPFLTQAISGDYRSIEVTADRIQIGELDEVQVRAQLRGVEAPLGELLGSGSRTIRVRDAEGTLRIGPDDIVRYLPGVTKVRVENIDENALKAAVEDGGEPSLTAIDPDYAARLVGTVDVPLLGKREVSVIAVLRLAGRQIQVVPRDARIDDGSGKRRPLPAAAQSALQKMFALRIDPGTLPFDVVPTRLRARDGTLEITGTTSNLVFGAGETTTGR</sequence>
<proteinExistence type="predicted"/>
<dbReference type="Pfam" id="PF11209">
    <property type="entry name" value="LmeA"/>
    <property type="match status" value="1"/>
</dbReference>
<dbReference type="Proteomes" id="UP001596302">
    <property type="component" value="Unassembled WGS sequence"/>
</dbReference>
<name>A0ABW1J155_9PSEU</name>
<keyword evidence="2" id="KW-1185">Reference proteome</keyword>
<evidence type="ECO:0000313" key="2">
    <source>
        <dbReference type="Proteomes" id="UP001596302"/>
    </source>
</evidence>